<feature type="transmembrane region" description="Helical" evidence="5">
    <location>
        <begin position="12"/>
        <end position="37"/>
    </location>
</feature>
<organism evidence="10 11">
    <name type="scientific">Thiosulfativibrio zosterae</name>
    <dbReference type="NCBI Taxonomy" id="2675053"/>
    <lineage>
        <taxon>Bacteria</taxon>
        <taxon>Pseudomonadati</taxon>
        <taxon>Pseudomonadota</taxon>
        <taxon>Gammaproteobacteria</taxon>
        <taxon>Thiotrichales</taxon>
        <taxon>Piscirickettsiaceae</taxon>
        <taxon>Thiosulfativibrio</taxon>
    </lineage>
</organism>
<comment type="cofactor">
    <cofactor evidence="1">
        <name>Mg(2+)</name>
        <dbReference type="ChEBI" id="CHEBI:18420"/>
    </cofactor>
</comment>
<dbReference type="PROSITE" id="PS50112">
    <property type="entry name" value="PAS"/>
    <property type="match status" value="2"/>
</dbReference>
<keyword evidence="5" id="KW-1133">Transmembrane helix</keyword>
<proteinExistence type="predicted"/>
<feature type="domain" description="EAL" evidence="8">
    <location>
        <begin position="696"/>
        <end position="949"/>
    </location>
</feature>
<dbReference type="PROSITE" id="PS50113">
    <property type="entry name" value="PAC"/>
    <property type="match status" value="2"/>
</dbReference>
<feature type="domain" description="PAS" evidence="6">
    <location>
        <begin position="276"/>
        <end position="328"/>
    </location>
</feature>
<dbReference type="Gene3D" id="3.30.70.270">
    <property type="match status" value="1"/>
</dbReference>
<feature type="transmembrane region" description="Helical" evidence="5">
    <location>
        <begin position="204"/>
        <end position="225"/>
    </location>
</feature>
<dbReference type="Proteomes" id="UP000501466">
    <property type="component" value="Chromosome"/>
</dbReference>
<evidence type="ECO:0000256" key="1">
    <source>
        <dbReference type="ARBA" id="ARBA00001946"/>
    </source>
</evidence>
<dbReference type="CDD" id="cd01948">
    <property type="entry name" value="EAL"/>
    <property type="match status" value="1"/>
</dbReference>
<feature type="transmembrane region" description="Helical" evidence="5">
    <location>
        <begin position="231"/>
        <end position="253"/>
    </location>
</feature>
<dbReference type="GO" id="GO:0071732">
    <property type="term" value="P:cellular response to nitric oxide"/>
    <property type="evidence" value="ECO:0007669"/>
    <property type="project" value="UniProtKB-ARBA"/>
</dbReference>
<feature type="domain" description="PAC" evidence="7">
    <location>
        <begin position="470"/>
        <end position="522"/>
    </location>
</feature>
<evidence type="ECO:0000313" key="11">
    <source>
        <dbReference type="Proteomes" id="UP000501466"/>
    </source>
</evidence>
<sequence length="949" mass="106401">MTNPASKTESVFSTWFKIIVPSLVIPVAGALVLNQLFDSAQWVNEPFHALLESMGSFSALFLAMFIITMRNNQRLCPRYIWVATTLMGMGLLDGFHAGISAGNAFVWLHSLATFVGGVTFALVVLPVRYAQLPAVNKAPWIMSLFAVTVGIGSVVFPEWIPQMIRDGHFSGTAEVLNFIGGLGFILAAIHFMQKQNTTDVFERALLANHTLLFGAAALLFHFSLIWDATWWLWHVLRLIAYVVILVFFLRLYFDSVREIRINEQKLTEKTRELERERSLTSGIIENSPSIISLKDTDGRYMVVNQPFCRLFGLDKTQVYGQSANDLFETAIAAGLLSADTQVLNQNQSVESEIAITLNGKIFTFISTKFPLKDASGSVYAIGSILTDITQRKRIENELLLSQKIIDHTNEGVLVTDSQGIITKVNIAYSEITGYSARELLNKSPRFLKSGLHDDAFYQKMWKFLTDTGHWSGEIWDHKKNGQAFPQWLSISAIKDAQKVVTHYVGIMHDITAEKNIEAELKNIAYYDALTGIPNRVLFKDRLTHEMAHNHRENTQIALLFIDLDDFKLVNDSLGHDAGDELLALVAKTLKQQVRSSDTVARLGGDEFAIILPQLTEFETASKIAQKIITELRAPVSIQGRSLTVGASIGISTFPNDALSVEELTKFADLALYSAKNAGRNNFKFFSQALQDQTNHYIELQAGLKKATQNHEFEVYYQPKICLQTQSLVGMEALIRWNHPVKGVLTPIEFISFAEQTGLILPIGAWILQAACRQAEIWSQALNRSLEVAINLSTQQFKDEKLIKVIQQALQESGVHKARVELEITETSLFDNIEQAIQTMHAIRELGITLAIDDFGTGFSSLSYLKRFPISTLKIDRSFVKDLAVDEDDKAIVESIIAMSEKLKLKVVAEGIETQAQLDLLKERNCHYGQGYLFAKPLRAEEFERLYIQS</sequence>
<dbReference type="PROSITE" id="PS50887">
    <property type="entry name" value="GGDEF"/>
    <property type="match status" value="1"/>
</dbReference>
<keyword evidence="5" id="KW-0812">Transmembrane</keyword>
<evidence type="ECO:0000256" key="2">
    <source>
        <dbReference type="ARBA" id="ARBA00012282"/>
    </source>
</evidence>
<evidence type="ECO:0000313" key="10">
    <source>
        <dbReference type="EMBL" id="BBP44571.1"/>
    </source>
</evidence>
<dbReference type="SUPFAM" id="SSF141868">
    <property type="entry name" value="EAL domain-like"/>
    <property type="match status" value="1"/>
</dbReference>
<dbReference type="CDD" id="cd01949">
    <property type="entry name" value="GGDEF"/>
    <property type="match status" value="1"/>
</dbReference>
<dbReference type="Pfam" id="PF00990">
    <property type="entry name" value="GGDEF"/>
    <property type="match status" value="1"/>
</dbReference>
<feature type="transmembrane region" description="Helical" evidence="5">
    <location>
        <begin position="79"/>
        <end position="99"/>
    </location>
</feature>
<evidence type="ECO:0000259" key="9">
    <source>
        <dbReference type="PROSITE" id="PS50887"/>
    </source>
</evidence>
<dbReference type="InterPro" id="IPR035919">
    <property type="entry name" value="EAL_sf"/>
</dbReference>
<dbReference type="InterPro" id="IPR043128">
    <property type="entry name" value="Rev_trsase/Diguanyl_cyclase"/>
</dbReference>
<feature type="domain" description="GGDEF" evidence="9">
    <location>
        <begin position="554"/>
        <end position="687"/>
    </location>
</feature>
<dbReference type="Gene3D" id="3.30.450.20">
    <property type="entry name" value="PAS domain"/>
    <property type="match status" value="2"/>
</dbReference>
<feature type="transmembrane region" description="Helical" evidence="5">
    <location>
        <begin position="49"/>
        <end position="67"/>
    </location>
</feature>
<dbReference type="SMART" id="SM00052">
    <property type="entry name" value="EAL"/>
    <property type="match status" value="1"/>
</dbReference>
<dbReference type="InterPro" id="IPR001633">
    <property type="entry name" value="EAL_dom"/>
</dbReference>
<dbReference type="EC" id="3.1.4.52" evidence="2"/>
<dbReference type="SMART" id="SM00267">
    <property type="entry name" value="GGDEF"/>
    <property type="match status" value="1"/>
</dbReference>
<name>A0A6F8PR21_9GAMM</name>
<dbReference type="FunFam" id="3.20.20.450:FF:000001">
    <property type="entry name" value="Cyclic di-GMP phosphodiesterase yahA"/>
    <property type="match status" value="1"/>
</dbReference>
<evidence type="ECO:0000259" key="7">
    <source>
        <dbReference type="PROSITE" id="PS50113"/>
    </source>
</evidence>
<feature type="domain" description="PAC" evidence="7">
    <location>
        <begin position="347"/>
        <end position="400"/>
    </location>
</feature>
<dbReference type="Pfam" id="PF08448">
    <property type="entry name" value="PAS_4"/>
    <property type="match status" value="1"/>
</dbReference>
<evidence type="ECO:0000259" key="6">
    <source>
        <dbReference type="PROSITE" id="PS50112"/>
    </source>
</evidence>
<gene>
    <name evidence="10" type="ORF">THMIRHAT_23170</name>
</gene>
<dbReference type="NCBIfam" id="TIGR00229">
    <property type="entry name" value="sensory_box"/>
    <property type="match status" value="2"/>
</dbReference>
<dbReference type="AlphaFoldDB" id="A0A6F8PR21"/>
<dbReference type="InterPro" id="IPR029787">
    <property type="entry name" value="Nucleotide_cyclase"/>
</dbReference>
<feature type="transmembrane region" description="Helical" evidence="5">
    <location>
        <begin position="105"/>
        <end position="127"/>
    </location>
</feature>
<dbReference type="SUPFAM" id="SSF55073">
    <property type="entry name" value="Nucleotide cyclase"/>
    <property type="match status" value="1"/>
</dbReference>
<comment type="catalytic activity">
    <reaction evidence="4">
        <text>3',3'-c-di-GMP + H2O = 5'-phosphoguanylyl(3'-&gt;5')guanosine + H(+)</text>
        <dbReference type="Rhea" id="RHEA:24902"/>
        <dbReference type="ChEBI" id="CHEBI:15377"/>
        <dbReference type="ChEBI" id="CHEBI:15378"/>
        <dbReference type="ChEBI" id="CHEBI:58754"/>
        <dbReference type="ChEBI" id="CHEBI:58805"/>
        <dbReference type="EC" id="3.1.4.52"/>
    </reaction>
    <physiologicalReaction direction="left-to-right" evidence="4">
        <dbReference type="Rhea" id="RHEA:24903"/>
    </physiologicalReaction>
</comment>
<dbReference type="NCBIfam" id="TIGR00254">
    <property type="entry name" value="GGDEF"/>
    <property type="match status" value="1"/>
</dbReference>
<evidence type="ECO:0000256" key="4">
    <source>
        <dbReference type="ARBA" id="ARBA00051114"/>
    </source>
</evidence>
<dbReference type="PROSITE" id="PS50883">
    <property type="entry name" value="EAL"/>
    <property type="match status" value="1"/>
</dbReference>
<dbReference type="KEGG" id="tzo:THMIRHAT_23170"/>
<dbReference type="RefSeq" id="WP_173292281.1">
    <property type="nucleotide sequence ID" value="NZ_AP021888.1"/>
</dbReference>
<dbReference type="InterPro" id="IPR035965">
    <property type="entry name" value="PAS-like_dom_sf"/>
</dbReference>
<dbReference type="PANTHER" id="PTHR44757:SF2">
    <property type="entry name" value="BIOFILM ARCHITECTURE MAINTENANCE PROTEIN MBAA"/>
    <property type="match status" value="1"/>
</dbReference>
<dbReference type="SUPFAM" id="SSF55785">
    <property type="entry name" value="PYP-like sensor domain (PAS domain)"/>
    <property type="match status" value="2"/>
</dbReference>
<dbReference type="SMART" id="SM00086">
    <property type="entry name" value="PAC"/>
    <property type="match status" value="2"/>
</dbReference>
<keyword evidence="3" id="KW-0973">c-di-GMP</keyword>
<dbReference type="PANTHER" id="PTHR44757">
    <property type="entry name" value="DIGUANYLATE CYCLASE DGCP"/>
    <property type="match status" value="1"/>
</dbReference>
<feature type="domain" description="PAS" evidence="6">
    <location>
        <begin position="403"/>
        <end position="454"/>
    </location>
</feature>
<dbReference type="EMBL" id="AP021888">
    <property type="protein sequence ID" value="BBP44571.1"/>
    <property type="molecule type" value="Genomic_DNA"/>
</dbReference>
<dbReference type="Pfam" id="PF00563">
    <property type="entry name" value="EAL"/>
    <property type="match status" value="1"/>
</dbReference>
<dbReference type="InterPro" id="IPR000700">
    <property type="entry name" value="PAS-assoc_C"/>
</dbReference>
<dbReference type="Gene3D" id="3.20.20.450">
    <property type="entry name" value="EAL domain"/>
    <property type="match status" value="1"/>
</dbReference>
<evidence type="ECO:0000256" key="3">
    <source>
        <dbReference type="ARBA" id="ARBA00022636"/>
    </source>
</evidence>
<dbReference type="GO" id="GO:0071111">
    <property type="term" value="F:cyclic-guanylate-specific phosphodiesterase activity"/>
    <property type="evidence" value="ECO:0007669"/>
    <property type="project" value="UniProtKB-EC"/>
</dbReference>
<evidence type="ECO:0000256" key="5">
    <source>
        <dbReference type="SAM" id="Phobius"/>
    </source>
</evidence>
<feature type="transmembrane region" description="Helical" evidence="5">
    <location>
        <begin position="139"/>
        <end position="160"/>
    </location>
</feature>
<reference evidence="11" key="1">
    <citation type="submission" date="2019-11" db="EMBL/GenBank/DDBJ databases">
        <title>Isolation and characterization of two novel species in the genus Thiomicrorhabdus.</title>
        <authorList>
            <person name="Mochizuki J."/>
            <person name="Kojima H."/>
            <person name="Fukui M."/>
        </authorList>
    </citation>
    <scope>NUCLEOTIDE SEQUENCE [LARGE SCALE GENOMIC DNA]</scope>
    <source>
        <strain evidence="11">AkT22</strain>
    </source>
</reference>
<dbReference type="InterPro" id="IPR000014">
    <property type="entry name" value="PAS"/>
</dbReference>
<dbReference type="InterPro" id="IPR000160">
    <property type="entry name" value="GGDEF_dom"/>
</dbReference>
<dbReference type="CDD" id="cd00130">
    <property type="entry name" value="PAS"/>
    <property type="match status" value="2"/>
</dbReference>
<dbReference type="FunFam" id="3.30.70.270:FF:000001">
    <property type="entry name" value="Diguanylate cyclase domain protein"/>
    <property type="match status" value="1"/>
</dbReference>
<protein>
    <recommendedName>
        <fullName evidence="2">cyclic-guanylate-specific phosphodiesterase</fullName>
        <ecNumber evidence="2">3.1.4.52</ecNumber>
    </recommendedName>
</protein>
<dbReference type="InterPro" id="IPR013656">
    <property type="entry name" value="PAS_4"/>
</dbReference>
<dbReference type="Pfam" id="PF13426">
    <property type="entry name" value="PAS_9"/>
    <property type="match status" value="1"/>
</dbReference>
<keyword evidence="5" id="KW-0472">Membrane</keyword>
<dbReference type="InterPro" id="IPR052155">
    <property type="entry name" value="Biofilm_reg_signaling"/>
</dbReference>
<evidence type="ECO:0000259" key="8">
    <source>
        <dbReference type="PROSITE" id="PS50883"/>
    </source>
</evidence>
<feature type="transmembrane region" description="Helical" evidence="5">
    <location>
        <begin position="175"/>
        <end position="192"/>
    </location>
</feature>
<dbReference type="SMART" id="SM00091">
    <property type="entry name" value="PAS"/>
    <property type="match status" value="2"/>
</dbReference>
<keyword evidence="11" id="KW-1185">Reference proteome</keyword>
<accession>A0A6F8PR21</accession>
<dbReference type="InterPro" id="IPR001610">
    <property type="entry name" value="PAC"/>
</dbReference>